<evidence type="ECO:0008006" key="6">
    <source>
        <dbReference type="Google" id="ProtNLM"/>
    </source>
</evidence>
<dbReference type="InterPro" id="IPR007119">
    <property type="entry name" value="Phage_tail_spike_N"/>
</dbReference>
<name>A0A920BS15_9BACI</name>
<evidence type="ECO:0000256" key="1">
    <source>
        <dbReference type="SAM" id="Coils"/>
    </source>
</evidence>
<dbReference type="InterPro" id="IPR044051">
    <property type="entry name" value="Prophage_tail_N"/>
</dbReference>
<feature type="coiled-coil region" evidence="1">
    <location>
        <begin position="331"/>
        <end position="365"/>
    </location>
</feature>
<keyword evidence="5" id="KW-1185">Reference proteome</keyword>
<gene>
    <name evidence="4" type="ORF">J27TS8_05360</name>
</gene>
<dbReference type="EMBL" id="BORC01000001">
    <property type="protein sequence ID" value="GIN60543.1"/>
    <property type="molecule type" value="Genomic_DNA"/>
</dbReference>
<comment type="caution">
    <text evidence="4">The sequence shown here is derived from an EMBL/GenBank/DDBJ whole genome shotgun (WGS) entry which is preliminary data.</text>
</comment>
<dbReference type="Pfam" id="PF06605">
    <property type="entry name" value="Prophage_tail"/>
    <property type="match status" value="1"/>
</dbReference>
<dbReference type="InterPro" id="IPR010572">
    <property type="entry name" value="Tail_dom"/>
</dbReference>
<protein>
    <recommendedName>
        <fullName evidence="6">Prophage tail endopeptidase domain-containing protein</fullName>
    </recommendedName>
</protein>
<dbReference type="Gene3D" id="3.55.50.40">
    <property type="match status" value="1"/>
</dbReference>
<organism evidence="4 5">
    <name type="scientific">Robertmurraya siralis</name>
    <dbReference type="NCBI Taxonomy" id="77777"/>
    <lineage>
        <taxon>Bacteria</taxon>
        <taxon>Bacillati</taxon>
        <taxon>Bacillota</taxon>
        <taxon>Bacilli</taxon>
        <taxon>Bacillales</taxon>
        <taxon>Bacillaceae</taxon>
        <taxon>Robertmurraya</taxon>
    </lineage>
</organism>
<sequence length="562" mass="62444">MLIVTDLQGNTEALTNIQNAVVNEEVNGDFSISFTSFLSPENAHAYPLLEEESLIELDGHEFRVKKIVEVNKRKQVESALHIFFDLIEHQIYGYMGGTKSADDIFNFILAGSGWTFENVDVTNYVVLSNFGEDNAVKLIRDACNALDCEIKIMPGKHLKLYKRIGTDTDNQFRFRHNVKTLKKSVDTSNLRTVIKGFGSEGLEVTYPSPMVAIYGERHAEPVRDDRYSIPESLLDRLKQELNDVPEISIEIEVTQLDFEANLGDNIWTIYEPLGMDIKTRIAARKWFPFSKRAPTVTIENRKKTFSDILTQQRIEIDQNKKETRSRFEQTNERITMEVDQVNKSIATLKLEADNIKLSVEAVEESVAAVNIRADNIVFSVNQLGNRVGNAESQLSIQAGQIATKVERNGVISAIVQSPETIKLQASRIELAGITHVADTLTIGAGGGRFASIRFNGLDTWLMTYGDGLQLSSLGNFDVYANQMTFTSTVVNLGTARSIIWGSNGPTNVAWANQAGSLSGYTASRFAKNAQSHQDISFEITSTGGLRATVNGRTATYSPTSWS</sequence>
<evidence type="ECO:0000259" key="3">
    <source>
        <dbReference type="Pfam" id="PF18994"/>
    </source>
</evidence>
<dbReference type="Proteomes" id="UP000682111">
    <property type="component" value="Unassembled WGS sequence"/>
</dbReference>
<evidence type="ECO:0000313" key="5">
    <source>
        <dbReference type="Proteomes" id="UP000682111"/>
    </source>
</evidence>
<keyword evidence="1" id="KW-0175">Coiled coil</keyword>
<reference evidence="4" key="1">
    <citation type="submission" date="2021-03" db="EMBL/GenBank/DDBJ databases">
        <title>Antimicrobial resistance genes in bacteria isolated from Japanese honey, and their potential for conferring macrolide and lincosamide resistance in the American foulbrood pathogen Paenibacillus larvae.</title>
        <authorList>
            <person name="Okamoto M."/>
            <person name="Kumagai M."/>
            <person name="Kanamori H."/>
            <person name="Takamatsu D."/>
        </authorList>
    </citation>
    <scope>NUCLEOTIDE SEQUENCE</scope>
    <source>
        <strain evidence="4">J27TS8</strain>
    </source>
</reference>
<proteinExistence type="predicted"/>
<evidence type="ECO:0000313" key="4">
    <source>
        <dbReference type="EMBL" id="GIN60543.1"/>
    </source>
</evidence>
<dbReference type="NCBIfam" id="TIGR01665">
    <property type="entry name" value="put_anti_recept"/>
    <property type="match status" value="1"/>
</dbReference>
<dbReference type="Pfam" id="PF18994">
    <property type="entry name" value="Prophage_tailD1"/>
    <property type="match status" value="1"/>
</dbReference>
<evidence type="ECO:0000259" key="2">
    <source>
        <dbReference type="Pfam" id="PF06605"/>
    </source>
</evidence>
<feature type="domain" description="Prophage endopeptidase tail N-terminal" evidence="3">
    <location>
        <begin position="2"/>
        <end position="75"/>
    </location>
</feature>
<dbReference type="AlphaFoldDB" id="A0A920BS15"/>
<dbReference type="Gene3D" id="6.20.110.10">
    <property type="match status" value="1"/>
</dbReference>
<accession>A0A920BS15</accession>
<feature type="domain" description="Tail spike" evidence="2">
    <location>
        <begin position="84"/>
        <end position="311"/>
    </location>
</feature>
<dbReference type="RefSeq" id="WP_212933193.1">
    <property type="nucleotide sequence ID" value="NZ_BORC01000001.1"/>
</dbReference>